<name>A0AA45WZ23_9CLOT</name>
<proteinExistence type="predicted"/>
<organism evidence="7 8">
    <name type="scientific">Anoxynatronum buryatiense</name>
    <dbReference type="NCBI Taxonomy" id="489973"/>
    <lineage>
        <taxon>Bacteria</taxon>
        <taxon>Bacillati</taxon>
        <taxon>Bacillota</taxon>
        <taxon>Clostridia</taxon>
        <taxon>Eubacteriales</taxon>
        <taxon>Clostridiaceae</taxon>
        <taxon>Anoxynatronum</taxon>
    </lineage>
</organism>
<dbReference type="RefSeq" id="WP_283410883.1">
    <property type="nucleotide sequence ID" value="NZ_FXUF01000025.1"/>
</dbReference>
<dbReference type="AlphaFoldDB" id="A0AA45WZ23"/>
<evidence type="ECO:0000259" key="6">
    <source>
        <dbReference type="Pfam" id="PF07669"/>
    </source>
</evidence>
<dbReference type="SUPFAM" id="SSF53335">
    <property type="entry name" value="S-adenosyl-L-methionine-dependent methyltransferases"/>
    <property type="match status" value="1"/>
</dbReference>
<evidence type="ECO:0000256" key="4">
    <source>
        <dbReference type="ARBA" id="ARBA00022691"/>
    </source>
</evidence>
<reference evidence="7" key="1">
    <citation type="submission" date="2017-05" db="EMBL/GenBank/DDBJ databases">
        <authorList>
            <person name="Varghese N."/>
            <person name="Submissions S."/>
        </authorList>
    </citation>
    <scope>NUCLEOTIDE SEQUENCE</scope>
    <source>
        <strain evidence="7">Su22</strain>
    </source>
</reference>
<evidence type="ECO:0000256" key="1">
    <source>
        <dbReference type="ARBA" id="ARBA00011900"/>
    </source>
</evidence>
<dbReference type="Gene3D" id="3.40.50.150">
    <property type="entry name" value="Vaccinia Virus protein VP39"/>
    <property type="match status" value="1"/>
</dbReference>
<keyword evidence="8" id="KW-1185">Reference proteome</keyword>
<dbReference type="InterPro" id="IPR011639">
    <property type="entry name" value="MethylTrfase_TaqI-like_dom"/>
</dbReference>
<dbReference type="Proteomes" id="UP001158066">
    <property type="component" value="Unassembled WGS sequence"/>
</dbReference>
<comment type="catalytic activity">
    <reaction evidence="5">
        <text>a 2'-deoxyadenosine in DNA + S-adenosyl-L-methionine = an N(6)-methyl-2'-deoxyadenosine in DNA + S-adenosyl-L-homocysteine + H(+)</text>
        <dbReference type="Rhea" id="RHEA:15197"/>
        <dbReference type="Rhea" id="RHEA-COMP:12418"/>
        <dbReference type="Rhea" id="RHEA-COMP:12419"/>
        <dbReference type="ChEBI" id="CHEBI:15378"/>
        <dbReference type="ChEBI" id="CHEBI:57856"/>
        <dbReference type="ChEBI" id="CHEBI:59789"/>
        <dbReference type="ChEBI" id="CHEBI:90615"/>
        <dbReference type="ChEBI" id="CHEBI:90616"/>
        <dbReference type="EC" id="2.1.1.72"/>
    </reaction>
</comment>
<dbReference type="EC" id="2.1.1.72" evidence="1"/>
<keyword evidence="3" id="KW-0808">Transferase</keyword>
<evidence type="ECO:0000256" key="2">
    <source>
        <dbReference type="ARBA" id="ARBA00022603"/>
    </source>
</evidence>
<evidence type="ECO:0000313" key="8">
    <source>
        <dbReference type="Proteomes" id="UP001158066"/>
    </source>
</evidence>
<evidence type="ECO:0000313" key="7">
    <source>
        <dbReference type="EMBL" id="SMP72052.1"/>
    </source>
</evidence>
<dbReference type="InterPro" id="IPR029063">
    <property type="entry name" value="SAM-dependent_MTases_sf"/>
</dbReference>
<dbReference type="InterPro" id="IPR050953">
    <property type="entry name" value="N4_N6_ade-DNA_methylase"/>
</dbReference>
<keyword evidence="2 7" id="KW-0489">Methyltransferase</keyword>
<dbReference type="PANTHER" id="PTHR33841:SF1">
    <property type="entry name" value="DNA METHYLTRANSFERASE A"/>
    <property type="match status" value="1"/>
</dbReference>
<dbReference type="PRINTS" id="PR00507">
    <property type="entry name" value="N12N6MTFRASE"/>
</dbReference>
<dbReference type="GO" id="GO:0009007">
    <property type="term" value="F:site-specific DNA-methyltransferase (adenine-specific) activity"/>
    <property type="evidence" value="ECO:0007669"/>
    <property type="project" value="UniProtKB-EC"/>
</dbReference>
<dbReference type="Pfam" id="PF07669">
    <property type="entry name" value="Eco57I"/>
    <property type="match status" value="1"/>
</dbReference>
<gene>
    <name evidence="7" type="ORF">SAMN06296020_12512</name>
</gene>
<dbReference type="GO" id="GO:0032259">
    <property type="term" value="P:methylation"/>
    <property type="evidence" value="ECO:0007669"/>
    <property type="project" value="UniProtKB-KW"/>
</dbReference>
<evidence type="ECO:0000256" key="5">
    <source>
        <dbReference type="ARBA" id="ARBA00047942"/>
    </source>
</evidence>
<feature type="domain" description="Type II methyltransferase M.TaqI-like" evidence="6">
    <location>
        <begin position="366"/>
        <end position="592"/>
    </location>
</feature>
<dbReference type="InterPro" id="IPR047939">
    <property type="entry name" value="BREX_1_PglX"/>
</dbReference>
<evidence type="ECO:0000256" key="3">
    <source>
        <dbReference type="ARBA" id="ARBA00022679"/>
    </source>
</evidence>
<protein>
    <recommendedName>
        <fullName evidence="1">site-specific DNA-methyltransferase (adenine-specific)</fullName>
        <ecNumber evidence="1">2.1.1.72</ecNumber>
    </recommendedName>
</protein>
<accession>A0AA45WZ23</accession>
<keyword evidence="4" id="KW-0949">S-adenosyl-L-methionine</keyword>
<sequence length="1230" mass="142962">MNKTAIKNVAVRSRRKMIEAVSHKAYEVGITDKEIKEIEVFEGGFRIIGLANSRVFKKYELKQRERLVEQVKQKSYSQVMEEVAYTWFNRFTALRFMELNEYLPTGVRVLSSDDPDRYEPDVIRHAFDLVESLDLDESLIRKLNDANDTEDLYKYLLVKQCNQLGRIMPMVFEQIADETELLLPNNLLTEGSVIRDLVENIEPYDWMIELKDEVEKPDNGEHGIEIIGWLYQYYISEKKDEVFAGLKNNQKITKENIPAATQLFTPKWIVKYMVENSLGRLWLESHPDDTLKDGWKYCLDEAEQEPEVQQQLDALKKTNLKPEDITLFDPAMGSGHILVYAFDVLYDIYLKAGYSQKEIPALILEKNLFGLDIDDRAGQLACFAVIMKAQSRNRKFLNQNVKLNLFSIQESNGVTFGVVEDLVEDQIDEKQRKIKLQEIKYLLDVFYDAKEFGSILDVKAIDFDWIDNRIEMINSGVIPSLYREMIVERVKPLVAQARVMSQKYDVVCTNPPYMGRKGMNSELISYIDINHSTCKQDIYSVFIEICVGYAKKGKFVSMITQQSWMFLSRFEKIRDKVINDESIESLLHLGSKTFEDLSGEVVQSVAFTLRRLRVLNYVGVYIDLTNASNTRQKMLSFHNKENYYLTNKKLFKNIPNSYLAYWATDKVISVFKDNRLLSSYGEAREGMATANNDLFIKYWYEVNNCKIQFHSSTRKEAVESRAKWFPYNKGGEYRKWYGNREYVVDWERDGLLIRNYKDDTGRIRSHNYNLAYIFSEGIGWSSISSGKFNARYIPIGTISDSKGPTYYCKDIVNNIYILSFLNTVIADDLLRILAPTLDFKVGDIADLPLVEPQNNSEINRISLDCIKLVRFDWNSYEVSWDYSKHPLLKFIASINSGLEGKSRAYLLDTSFCDWEVFTIEQFNQLKANEEELNRIFIEIYGLQDELTPEVKDKDITIRKADREREIKSFLSYAVGCMFGRYSLDVEGLHYAGGDFSEAYQINDGIWNVKTDAGWVPSSLSLARENVIPIVDGDYYEDDVANRLVEFLKASYGEVTLDDNLDYIAETLGKKNNESSKQTIRRYFLKDFYKDHIRIYKKRPIYWLFDSGKNEGFKALIYMHRYDTSTVARVRTEYLHPLQKKYEAEIKHLDVLMDSDLDSREKAKAKKQKDAVLKKVEECRLYDQVVAHVASQYKEIDLDDGVKVNYEKFQGIEIPRGEGQKPLKADLLAKI</sequence>
<dbReference type="PANTHER" id="PTHR33841">
    <property type="entry name" value="DNA METHYLTRANSFERASE YEEA-RELATED"/>
    <property type="match status" value="1"/>
</dbReference>
<dbReference type="EMBL" id="FXUF01000025">
    <property type="protein sequence ID" value="SMP72052.1"/>
    <property type="molecule type" value="Genomic_DNA"/>
</dbReference>
<dbReference type="GO" id="GO:0006304">
    <property type="term" value="P:DNA modification"/>
    <property type="evidence" value="ECO:0007669"/>
    <property type="project" value="InterPro"/>
</dbReference>
<dbReference type="NCBIfam" id="NF033452">
    <property type="entry name" value="BREX_1_MTaseX"/>
    <property type="match status" value="1"/>
</dbReference>
<comment type="caution">
    <text evidence="7">The sequence shown here is derived from an EMBL/GenBank/DDBJ whole genome shotgun (WGS) entry which is preliminary data.</text>
</comment>